<name>A0AAV5FNF5_ELECO</name>
<reference evidence="1" key="2">
    <citation type="submission" date="2021-12" db="EMBL/GenBank/DDBJ databases">
        <title>Resequencing data analysis of finger millet.</title>
        <authorList>
            <person name="Hatakeyama M."/>
            <person name="Aluri S."/>
            <person name="Balachadran M.T."/>
            <person name="Sivarajan S.R."/>
            <person name="Poveda L."/>
            <person name="Shimizu-Inatsugi R."/>
            <person name="Schlapbach R."/>
            <person name="Sreeman S.M."/>
            <person name="Shimizu K.K."/>
        </authorList>
    </citation>
    <scope>NUCLEOTIDE SEQUENCE</scope>
</reference>
<sequence length="555" mass="60795">MIFDTNSGGKLHKTSNENDIAYCNNYQDIFVAVLASMIHASYLIGIGTPEEWKKESINSKCFKFIRWLFVAYYLVLLLLPTPSHNHDGNLVLHNMDEGTPPVTARLAILVIGCALFTPYKPWVDIDEPWQAPHDEPDFAAIMDGALHIDDVLDSGAMHYFINLSIANARMLPLCRVALGMTLASGSRILSRNHCGAFPLILGGDVHTLDVFTTNLPDDINIMFGTPWLTSLGPIMWEFASLSMSFFHDGLYTLLLGIDSVHRQHHQPTLQEPMVPWVEPREPSPLVAGSTVQPHTPLAMMGGPTGSFDFFSSGFSIYTDIRHDITEDSMLSSLVSFIQSGATPRAWSMQADLICLDGHIYLSVSSPLLLRLLASLLVDGDETMLCYVAVGYHVLTNSRSSYGLPASVRHVLFDGLLLHVPTLEHHFFVAPPSESDTFAIDFGVPWELIDAPTTRAVHGNILRSSSHHFITDGFIGSLGFCFLLDVDSTTSHLTSGIVLSNLIVTIQQQPSSSIPMRGSRRGISQHEAVLVLDAGGGVMGQRAQTNKLSNGPKCGT</sequence>
<gene>
    <name evidence="1" type="primary">gb26202</name>
    <name evidence="1" type="ORF">PR202_gb26202</name>
</gene>
<evidence type="ECO:0000313" key="2">
    <source>
        <dbReference type="Proteomes" id="UP001054889"/>
    </source>
</evidence>
<comment type="caution">
    <text evidence="1">The sequence shown here is derived from an EMBL/GenBank/DDBJ whole genome shotgun (WGS) entry which is preliminary data.</text>
</comment>
<dbReference type="AlphaFoldDB" id="A0AAV5FNF5"/>
<dbReference type="Proteomes" id="UP001054889">
    <property type="component" value="Unassembled WGS sequence"/>
</dbReference>
<reference evidence="1" key="1">
    <citation type="journal article" date="2018" name="DNA Res.">
        <title>Multiple hybrid de novo genome assembly of finger millet, an orphan allotetraploid crop.</title>
        <authorList>
            <person name="Hatakeyama M."/>
            <person name="Aluri S."/>
            <person name="Balachadran M.T."/>
            <person name="Sivarajan S.R."/>
            <person name="Patrignani A."/>
            <person name="Gruter S."/>
            <person name="Poveda L."/>
            <person name="Shimizu-Inatsugi R."/>
            <person name="Baeten J."/>
            <person name="Francoijs K.J."/>
            <person name="Nataraja K.N."/>
            <person name="Reddy Y.A.N."/>
            <person name="Phadnis S."/>
            <person name="Ravikumar R.L."/>
            <person name="Schlapbach R."/>
            <person name="Sreeman S.M."/>
            <person name="Shimizu K.K."/>
        </authorList>
    </citation>
    <scope>NUCLEOTIDE SEQUENCE</scope>
</reference>
<protein>
    <submittedName>
        <fullName evidence="1">Uncharacterized protein</fullName>
    </submittedName>
</protein>
<organism evidence="1 2">
    <name type="scientific">Eleusine coracana subsp. coracana</name>
    <dbReference type="NCBI Taxonomy" id="191504"/>
    <lineage>
        <taxon>Eukaryota</taxon>
        <taxon>Viridiplantae</taxon>
        <taxon>Streptophyta</taxon>
        <taxon>Embryophyta</taxon>
        <taxon>Tracheophyta</taxon>
        <taxon>Spermatophyta</taxon>
        <taxon>Magnoliopsida</taxon>
        <taxon>Liliopsida</taxon>
        <taxon>Poales</taxon>
        <taxon>Poaceae</taxon>
        <taxon>PACMAD clade</taxon>
        <taxon>Chloridoideae</taxon>
        <taxon>Cynodonteae</taxon>
        <taxon>Eleusininae</taxon>
        <taxon>Eleusine</taxon>
    </lineage>
</organism>
<evidence type="ECO:0000313" key="1">
    <source>
        <dbReference type="EMBL" id="GJN37269.1"/>
    </source>
</evidence>
<accession>A0AAV5FNF5</accession>
<keyword evidence="2" id="KW-1185">Reference proteome</keyword>
<dbReference type="EMBL" id="BQKI01000094">
    <property type="protein sequence ID" value="GJN37269.1"/>
    <property type="molecule type" value="Genomic_DNA"/>
</dbReference>
<proteinExistence type="predicted"/>